<keyword evidence="3 6" id="KW-0694">RNA-binding</keyword>
<dbReference type="InterPro" id="IPR005824">
    <property type="entry name" value="KOW"/>
</dbReference>
<evidence type="ECO:0000256" key="3">
    <source>
        <dbReference type="ARBA" id="ARBA00022884"/>
    </source>
</evidence>
<dbReference type="HAMAP" id="MF_00485">
    <property type="entry name" value="Ribosomal_eS4"/>
    <property type="match status" value="1"/>
</dbReference>
<keyword evidence="5 6" id="KW-0687">Ribonucleoprotein</keyword>
<dbReference type="FunFam" id="2.40.50.740:FF:000001">
    <property type="entry name" value="40S ribosomal protein S4"/>
    <property type="match status" value="1"/>
</dbReference>
<dbReference type="FunFam" id="2.30.30.30:FF:000005">
    <property type="entry name" value="40S ribosomal protein S4"/>
    <property type="match status" value="1"/>
</dbReference>
<keyword evidence="2 6" id="KW-0699">rRNA-binding</keyword>
<feature type="domain" description="RNA-binding S4" evidence="7">
    <location>
        <begin position="24"/>
        <end position="88"/>
    </location>
</feature>
<dbReference type="GO" id="GO:0003735">
    <property type="term" value="F:structural constituent of ribosome"/>
    <property type="evidence" value="ECO:0007669"/>
    <property type="project" value="UniProtKB-UniRule"/>
</dbReference>
<dbReference type="OrthoDB" id="1109245at2759"/>
<evidence type="ECO:0000256" key="1">
    <source>
        <dbReference type="ARBA" id="ARBA00007500"/>
    </source>
</evidence>
<dbReference type="PANTHER" id="PTHR11581:SF0">
    <property type="entry name" value="SMALL RIBOSOMAL SUBUNIT PROTEIN ES4"/>
    <property type="match status" value="1"/>
</dbReference>
<dbReference type="InterPro" id="IPR013843">
    <property type="entry name" value="Ribosomal_eS4_N"/>
</dbReference>
<dbReference type="InterPro" id="IPR014722">
    <property type="entry name" value="Rib_uL2_dom2"/>
</dbReference>
<evidence type="ECO:0000313" key="8">
    <source>
        <dbReference type="EMBL" id="KAF9454232.1"/>
    </source>
</evidence>
<evidence type="ECO:0000259" key="7">
    <source>
        <dbReference type="SMART" id="SM00363"/>
    </source>
</evidence>
<dbReference type="Pfam" id="PF16121">
    <property type="entry name" value="40S_S4_C"/>
    <property type="match status" value="1"/>
</dbReference>
<dbReference type="InterPro" id="IPR036986">
    <property type="entry name" value="S4_RNA-bd_sf"/>
</dbReference>
<dbReference type="GO" id="GO:0019843">
    <property type="term" value="F:rRNA binding"/>
    <property type="evidence" value="ECO:0007669"/>
    <property type="project" value="UniProtKB-UniRule"/>
</dbReference>
<dbReference type="Pfam" id="PF01479">
    <property type="entry name" value="S4"/>
    <property type="match status" value="1"/>
</dbReference>
<dbReference type="Gene3D" id="2.40.50.740">
    <property type="match status" value="1"/>
</dbReference>
<comment type="similarity">
    <text evidence="1 6">Belongs to the eukaryotic ribosomal protein eS4 family.</text>
</comment>
<dbReference type="AlphaFoldDB" id="A0A9P5XMJ5"/>
<dbReference type="CDD" id="cd06087">
    <property type="entry name" value="KOW_RPS4"/>
    <property type="match status" value="1"/>
</dbReference>
<dbReference type="SMART" id="SM00363">
    <property type="entry name" value="S4"/>
    <property type="match status" value="1"/>
</dbReference>
<dbReference type="Pfam" id="PF00467">
    <property type="entry name" value="KOW"/>
    <property type="match status" value="1"/>
</dbReference>
<dbReference type="EMBL" id="MU151055">
    <property type="protein sequence ID" value="KAF9454232.1"/>
    <property type="molecule type" value="Genomic_DNA"/>
</dbReference>
<name>A0A9P5XMJ5_9AGAR</name>
<dbReference type="PIRSF" id="PIRSF002116">
    <property type="entry name" value="Ribosomal_S4"/>
    <property type="match status" value="1"/>
</dbReference>
<dbReference type="CDD" id="cd00165">
    <property type="entry name" value="S4"/>
    <property type="match status" value="1"/>
</dbReference>
<keyword evidence="9" id="KW-1185">Reference proteome</keyword>
<gene>
    <name evidence="8" type="ORF">P691DRAFT_692777</name>
</gene>
<dbReference type="Pfam" id="PF08071">
    <property type="entry name" value="RS4NT"/>
    <property type="match status" value="1"/>
</dbReference>
<dbReference type="InterPro" id="IPR032277">
    <property type="entry name" value="Ribosomal_eS4_C"/>
</dbReference>
<comment type="caution">
    <text evidence="8">The sequence shown here is derived from an EMBL/GenBank/DDBJ whole genome shotgun (WGS) entry which is preliminary data.</text>
</comment>
<dbReference type="InterPro" id="IPR041982">
    <property type="entry name" value="Ribosomal_eS4_KOW"/>
</dbReference>
<sequence length="244" mass="27624">MLDKLSGTYAPRPSPGPHKLRESLPLTVFLRNRLKYALTAREVTAIVKQRLIKIDGKVRTDPTYPAGFMDVISIEKSGEHFRLLYDVKGRFTIHRITPEEATYKLLKVRKVALGARGVPHIVTHDGRTIRYPDPHIRVNDTVKFDIEQSKITDFVKFDTGNIVIITGGRNMGRAGVITHREKHVGGFDIVHVKDSLDRTFATRISNIFVIGEGIKPWVSLPKGKGLKLTISEERDIRRKRAAEQ</sequence>
<dbReference type="Gene3D" id="2.30.30.30">
    <property type="match status" value="1"/>
</dbReference>
<accession>A0A9P5XMJ5</accession>
<dbReference type="GO" id="GO:0022627">
    <property type="term" value="C:cytosolic small ribosomal subunit"/>
    <property type="evidence" value="ECO:0007669"/>
    <property type="project" value="TreeGrafter"/>
</dbReference>
<dbReference type="SUPFAM" id="SSF55174">
    <property type="entry name" value="Alpha-L RNA-binding motif"/>
    <property type="match status" value="1"/>
</dbReference>
<dbReference type="GO" id="GO:0002181">
    <property type="term" value="P:cytoplasmic translation"/>
    <property type="evidence" value="ECO:0007669"/>
    <property type="project" value="UniProtKB-ARBA"/>
</dbReference>
<keyword evidence="4 6" id="KW-0689">Ribosomal protein</keyword>
<protein>
    <recommendedName>
        <fullName evidence="6">40S ribosomal protein S4</fullName>
    </recommendedName>
</protein>
<dbReference type="InterPro" id="IPR038237">
    <property type="entry name" value="Ribosomal_eS4_central_sf"/>
</dbReference>
<dbReference type="Gene3D" id="3.10.290.10">
    <property type="entry name" value="RNA-binding S4 domain"/>
    <property type="match status" value="1"/>
</dbReference>
<dbReference type="Proteomes" id="UP000807342">
    <property type="component" value="Unassembled WGS sequence"/>
</dbReference>
<evidence type="ECO:0000256" key="2">
    <source>
        <dbReference type="ARBA" id="ARBA00022730"/>
    </source>
</evidence>
<dbReference type="InterPro" id="IPR000876">
    <property type="entry name" value="Ribosomal_eS4"/>
</dbReference>
<evidence type="ECO:0000256" key="6">
    <source>
        <dbReference type="PIRNR" id="PIRNR002116"/>
    </source>
</evidence>
<dbReference type="PROSITE" id="PS50889">
    <property type="entry name" value="S4"/>
    <property type="match status" value="1"/>
</dbReference>
<evidence type="ECO:0000256" key="4">
    <source>
        <dbReference type="ARBA" id="ARBA00022980"/>
    </source>
</evidence>
<dbReference type="InterPro" id="IPR013845">
    <property type="entry name" value="Ribosomal_eS4_central_region"/>
</dbReference>
<dbReference type="PANTHER" id="PTHR11581">
    <property type="entry name" value="30S/40S RIBOSOMAL PROTEIN S4"/>
    <property type="match status" value="1"/>
</dbReference>
<proteinExistence type="inferred from homology"/>
<dbReference type="InterPro" id="IPR002942">
    <property type="entry name" value="S4_RNA-bd"/>
</dbReference>
<dbReference type="Pfam" id="PF00900">
    <property type="entry name" value="Ribosomal_S4e"/>
    <property type="match status" value="1"/>
</dbReference>
<evidence type="ECO:0000256" key="5">
    <source>
        <dbReference type="ARBA" id="ARBA00023274"/>
    </source>
</evidence>
<reference evidence="8" key="1">
    <citation type="submission" date="2020-11" db="EMBL/GenBank/DDBJ databases">
        <authorList>
            <consortium name="DOE Joint Genome Institute"/>
            <person name="Ahrendt S."/>
            <person name="Riley R."/>
            <person name="Andreopoulos W."/>
            <person name="Labutti K."/>
            <person name="Pangilinan J."/>
            <person name="Ruiz-Duenas F.J."/>
            <person name="Barrasa J.M."/>
            <person name="Sanchez-Garcia M."/>
            <person name="Camarero S."/>
            <person name="Miyauchi S."/>
            <person name="Serrano A."/>
            <person name="Linde D."/>
            <person name="Babiker R."/>
            <person name="Drula E."/>
            <person name="Ayuso-Fernandez I."/>
            <person name="Pacheco R."/>
            <person name="Padilla G."/>
            <person name="Ferreira P."/>
            <person name="Barriuso J."/>
            <person name="Kellner H."/>
            <person name="Castanera R."/>
            <person name="Alfaro M."/>
            <person name="Ramirez L."/>
            <person name="Pisabarro A.G."/>
            <person name="Kuo A."/>
            <person name="Tritt A."/>
            <person name="Lipzen A."/>
            <person name="He G."/>
            <person name="Yan M."/>
            <person name="Ng V."/>
            <person name="Cullen D."/>
            <person name="Martin F."/>
            <person name="Rosso M.-N."/>
            <person name="Henrissat B."/>
            <person name="Hibbett D."/>
            <person name="Martinez A.T."/>
            <person name="Grigoriev I.V."/>
        </authorList>
    </citation>
    <scope>NUCLEOTIDE SEQUENCE</scope>
    <source>
        <strain evidence="8">MF-IS2</strain>
    </source>
</reference>
<organism evidence="8 9">
    <name type="scientific">Macrolepiota fuliginosa MF-IS2</name>
    <dbReference type="NCBI Taxonomy" id="1400762"/>
    <lineage>
        <taxon>Eukaryota</taxon>
        <taxon>Fungi</taxon>
        <taxon>Dikarya</taxon>
        <taxon>Basidiomycota</taxon>
        <taxon>Agaricomycotina</taxon>
        <taxon>Agaricomycetes</taxon>
        <taxon>Agaricomycetidae</taxon>
        <taxon>Agaricales</taxon>
        <taxon>Agaricineae</taxon>
        <taxon>Agaricaceae</taxon>
        <taxon>Macrolepiota</taxon>
    </lineage>
</organism>
<evidence type="ECO:0000313" key="9">
    <source>
        <dbReference type="Proteomes" id="UP000807342"/>
    </source>
</evidence>
<dbReference type="FunFam" id="3.10.290.10:FF:000002">
    <property type="entry name" value="40S ribosomal protein S4"/>
    <property type="match status" value="1"/>
</dbReference>